<accession>A0A2G5C116</accession>
<organism evidence="5 6">
    <name type="scientific">Aquilegia coerulea</name>
    <name type="common">Rocky mountain columbine</name>
    <dbReference type="NCBI Taxonomy" id="218851"/>
    <lineage>
        <taxon>Eukaryota</taxon>
        <taxon>Viridiplantae</taxon>
        <taxon>Streptophyta</taxon>
        <taxon>Embryophyta</taxon>
        <taxon>Tracheophyta</taxon>
        <taxon>Spermatophyta</taxon>
        <taxon>Magnoliopsida</taxon>
        <taxon>Ranunculales</taxon>
        <taxon>Ranunculaceae</taxon>
        <taxon>Thalictroideae</taxon>
        <taxon>Aquilegia</taxon>
    </lineage>
</organism>
<protein>
    <recommendedName>
        <fullName evidence="4">EF-hand domain-containing protein</fullName>
    </recommendedName>
</protein>
<evidence type="ECO:0000256" key="3">
    <source>
        <dbReference type="ARBA" id="ARBA00022837"/>
    </source>
</evidence>
<dbReference type="Pfam" id="PF13499">
    <property type="entry name" value="EF-hand_7"/>
    <property type="match status" value="2"/>
</dbReference>
<evidence type="ECO:0000256" key="1">
    <source>
        <dbReference type="ARBA" id="ARBA00022723"/>
    </source>
</evidence>
<dbReference type="FunCoup" id="A0A2G5C116">
    <property type="interactions" value="192"/>
</dbReference>
<dbReference type="InterPro" id="IPR002048">
    <property type="entry name" value="EF_hand_dom"/>
</dbReference>
<gene>
    <name evidence="5" type="ORF">AQUCO_14200012v1</name>
</gene>
<dbReference type="EMBL" id="KZ305153">
    <property type="protein sequence ID" value="PIA24941.1"/>
    <property type="molecule type" value="Genomic_DNA"/>
</dbReference>
<feature type="domain" description="EF-hand" evidence="4">
    <location>
        <begin position="11"/>
        <end position="46"/>
    </location>
</feature>
<feature type="domain" description="EF-hand" evidence="4">
    <location>
        <begin position="47"/>
        <end position="82"/>
    </location>
</feature>
<keyword evidence="3" id="KW-0106">Calcium</keyword>
<reference evidence="5 6" key="1">
    <citation type="submission" date="2017-09" db="EMBL/GenBank/DDBJ databases">
        <title>WGS assembly of Aquilegia coerulea Goldsmith.</title>
        <authorList>
            <person name="Hodges S."/>
            <person name="Kramer E."/>
            <person name="Nordborg M."/>
            <person name="Tomkins J."/>
            <person name="Borevitz J."/>
            <person name="Derieg N."/>
            <person name="Yan J."/>
            <person name="Mihaltcheva S."/>
            <person name="Hayes R.D."/>
            <person name="Rokhsar D."/>
        </authorList>
    </citation>
    <scope>NUCLEOTIDE SEQUENCE [LARGE SCALE GENOMIC DNA]</scope>
    <source>
        <strain evidence="6">cv. Goldsmith</strain>
    </source>
</reference>
<dbReference type="InterPro" id="IPR011992">
    <property type="entry name" value="EF-hand-dom_pair"/>
</dbReference>
<dbReference type="InterPro" id="IPR018247">
    <property type="entry name" value="EF_Hand_1_Ca_BS"/>
</dbReference>
<evidence type="ECO:0000256" key="2">
    <source>
        <dbReference type="ARBA" id="ARBA00022737"/>
    </source>
</evidence>
<sequence length="166" mass="18608">MSSGGKVFSMENMEEVERIFNRFDSNGDGKISSSELASVLEALGSDSSQEELKRMMSEIDLDGDGFIDLKEFADFHLHSGEETTAHNNNSHKDLKDAFDLYDKDKNGLISAAELHLVFKNLGEKCTVRDCRKMIRSVDVDGDGCVNFEEFKNMMGTNTTKPKSSRY</sequence>
<dbReference type="AlphaFoldDB" id="A0A2G5C116"/>
<dbReference type="PROSITE" id="PS00018">
    <property type="entry name" value="EF_HAND_1"/>
    <property type="match status" value="4"/>
</dbReference>
<dbReference type="CDD" id="cd00051">
    <property type="entry name" value="EFh"/>
    <property type="match status" value="2"/>
</dbReference>
<keyword evidence="2" id="KW-0677">Repeat</keyword>
<evidence type="ECO:0000313" key="6">
    <source>
        <dbReference type="Proteomes" id="UP000230069"/>
    </source>
</evidence>
<feature type="domain" description="EF-hand" evidence="4">
    <location>
        <begin position="89"/>
        <end position="124"/>
    </location>
</feature>
<dbReference type="STRING" id="218851.A0A2G5C116"/>
<dbReference type="SMART" id="SM00054">
    <property type="entry name" value="EFh"/>
    <property type="match status" value="4"/>
</dbReference>
<evidence type="ECO:0000259" key="4">
    <source>
        <dbReference type="PROSITE" id="PS50222"/>
    </source>
</evidence>
<dbReference type="PANTHER" id="PTHR10891">
    <property type="entry name" value="EF-HAND CALCIUM-BINDING DOMAIN CONTAINING PROTEIN"/>
    <property type="match status" value="1"/>
</dbReference>
<dbReference type="SUPFAM" id="SSF47473">
    <property type="entry name" value="EF-hand"/>
    <property type="match status" value="1"/>
</dbReference>
<proteinExistence type="predicted"/>
<dbReference type="PROSITE" id="PS50222">
    <property type="entry name" value="EF_HAND_2"/>
    <property type="match status" value="4"/>
</dbReference>
<feature type="domain" description="EF-hand" evidence="4">
    <location>
        <begin position="125"/>
        <end position="160"/>
    </location>
</feature>
<name>A0A2G5C116_AQUCA</name>
<keyword evidence="6" id="KW-1185">Reference proteome</keyword>
<dbReference type="InterPro" id="IPR039647">
    <property type="entry name" value="EF_hand_pair_protein_CML-like"/>
</dbReference>
<dbReference type="OrthoDB" id="26525at2759"/>
<keyword evidence="1" id="KW-0479">Metal-binding</keyword>
<dbReference type="Gene3D" id="1.10.238.10">
    <property type="entry name" value="EF-hand"/>
    <property type="match status" value="2"/>
</dbReference>
<dbReference type="GO" id="GO:0005509">
    <property type="term" value="F:calcium ion binding"/>
    <property type="evidence" value="ECO:0007669"/>
    <property type="project" value="InterPro"/>
</dbReference>
<evidence type="ECO:0000313" key="5">
    <source>
        <dbReference type="EMBL" id="PIA24941.1"/>
    </source>
</evidence>
<dbReference type="Proteomes" id="UP000230069">
    <property type="component" value="Unassembled WGS sequence"/>
</dbReference>
<dbReference type="FunFam" id="1.10.238.10:FF:000001">
    <property type="entry name" value="Calmodulin 1"/>
    <property type="match status" value="1"/>
</dbReference>
<dbReference type="InParanoid" id="A0A2G5C116"/>